<feature type="signal peptide" evidence="1">
    <location>
        <begin position="1"/>
        <end position="17"/>
    </location>
</feature>
<organism evidence="2 3">
    <name type="scientific">Mesoterricola sediminis</name>
    <dbReference type="NCBI Taxonomy" id="2927980"/>
    <lineage>
        <taxon>Bacteria</taxon>
        <taxon>Pseudomonadati</taxon>
        <taxon>Acidobacteriota</taxon>
        <taxon>Holophagae</taxon>
        <taxon>Holophagales</taxon>
        <taxon>Holophagaceae</taxon>
        <taxon>Mesoterricola</taxon>
    </lineage>
</organism>
<dbReference type="KEGG" id="msea:METESE_20330"/>
<dbReference type="AlphaFoldDB" id="A0AA48KDH5"/>
<keyword evidence="1" id="KW-0732">Signal</keyword>
<gene>
    <name evidence="2" type="ORF">METESE_20330</name>
</gene>
<keyword evidence="3" id="KW-1185">Reference proteome</keyword>
<evidence type="ECO:0000313" key="3">
    <source>
        <dbReference type="Proteomes" id="UP001228113"/>
    </source>
</evidence>
<proteinExistence type="predicted"/>
<sequence>MPCRALVLVLAAGLCLAAQPVKGGAGDAEEVKAPSTASNGASDACLTARSESLNLVIDRDTYALFDPARQLLVDWREGGPLALSDGRSLWEVARKSSTDDGAFWRHLQDGDLWRAFREGLDPADLTELRRQVEGQVAKATLQGDRPDWAAMAGRALEDLGWMARGVGKRSAPPQAERKDPGPVLHAEIHALGSASLRLTLDTQGLGRANATLALGQGVYRLQKVLEGRAYRTRVRFTSGKGSEVRFQGLGPWALSPSRTYPDLLKAASGHYGAGDLEAGRALVAKLLADGTRAPLLRNPLLTCVLADLDALAALGEAAPAPPPQGGSGPTSIFQAFKVGRLTLGIDPGGYALVDGKKLLDVERTLAGSLEVSGPRGRWTFPKAEGVEEAAFWRDLLAGKAGEAIREAEASETLLTLRADVGQKLEASRARTPEPAWVPAARMAWADLGRMGQLEAKAVRAEPKPSDLPSPLAAAVPVLTSPVAAAVPVLTSPAAAPVLEEKTPVERAVTWSAESRLGYRIEVRPSGYDLRLGGLRLVFALGGSGRDAWVTFTVSDGKGHAYTRTRTFHARSPRASKDVLGALAEEHYDAFELQPLIEAWREGGEDWMRPHAGLRALDDLEAVLLDRLEATAAVEPRPADLAATFLATMEVSRFVQHVIEALAGPVD</sequence>
<dbReference type="Proteomes" id="UP001228113">
    <property type="component" value="Chromosome"/>
</dbReference>
<reference evidence="2" key="1">
    <citation type="journal article" date="2023" name="Int. J. Syst. Evol. Microbiol.">
        <title>Mesoterricola silvestris gen. nov., sp. nov., Mesoterricola sediminis sp. nov., Geothrix oryzae sp. nov., Geothrix edaphica sp. nov., Geothrix rubra sp. nov., and Geothrix limicola sp. nov., six novel members of Acidobacteriota isolated from soils.</title>
        <authorList>
            <person name="Itoh H."/>
            <person name="Sugisawa Y."/>
            <person name="Mise K."/>
            <person name="Xu Z."/>
            <person name="Kuniyasu M."/>
            <person name="Ushijima N."/>
            <person name="Kawano K."/>
            <person name="Kobayashi E."/>
            <person name="Shiratori Y."/>
            <person name="Masuda Y."/>
            <person name="Senoo K."/>
        </authorList>
    </citation>
    <scope>NUCLEOTIDE SEQUENCE</scope>
    <source>
        <strain evidence="2">W786</strain>
    </source>
</reference>
<feature type="chain" id="PRO_5041205042" evidence="1">
    <location>
        <begin position="18"/>
        <end position="666"/>
    </location>
</feature>
<evidence type="ECO:0000313" key="2">
    <source>
        <dbReference type="EMBL" id="BDU77075.1"/>
    </source>
</evidence>
<name>A0AA48KDH5_9BACT</name>
<protein>
    <submittedName>
        <fullName evidence="2">Uncharacterized protein</fullName>
    </submittedName>
</protein>
<accession>A0AA48KDH5</accession>
<evidence type="ECO:0000256" key="1">
    <source>
        <dbReference type="SAM" id="SignalP"/>
    </source>
</evidence>
<dbReference type="RefSeq" id="WP_316410087.1">
    <property type="nucleotide sequence ID" value="NZ_AP027081.1"/>
</dbReference>
<dbReference type="EMBL" id="AP027081">
    <property type="protein sequence ID" value="BDU77075.1"/>
    <property type="molecule type" value="Genomic_DNA"/>
</dbReference>